<protein>
    <submittedName>
        <fullName evidence="5">NUDIX domain-containing protein</fullName>
    </submittedName>
</protein>
<dbReference type="PROSITE" id="PS00893">
    <property type="entry name" value="NUDIX_BOX"/>
    <property type="match status" value="1"/>
</dbReference>
<comment type="caution">
    <text evidence="5">The sequence shown here is derived from an EMBL/GenBank/DDBJ whole genome shotgun (WGS) entry which is preliminary data.</text>
</comment>
<dbReference type="Proteomes" id="UP001595817">
    <property type="component" value="Unassembled WGS sequence"/>
</dbReference>
<comment type="similarity">
    <text evidence="3">Belongs to the Nudix hydrolase family.</text>
</comment>
<evidence type="ECO:0000313" key="6">
    <source>
        <dbReference type="Proteomes" id="UP001595817"/>
    </source>
</evidence>
<dbReference type="Pfam" id="PF00293">
    <property type="entry name" value="NUDIX"/>
    <property type="match status" value="1"/>
</dbReference>
<name>A0ABV8X4U8_9LACT</name>
<evidence type="ECO:0000259" key="4">
    <source>
        <dbReference type="PROSITE" id="PS51462"/>
    </source>
</evidence>
<keyword evidence="6" id="KW-1185">Reference proteome</keyword>
<accession>A0ABV8X4U8</accession>
<evidence type="ECO:0000256" key="2">
    <source>
        <dbReference type="ARBA" id="ARBA00022801"/>
    </source>
</evidence>
<dbReference type="PANTHER" id="PTHR43046">
    <property type="entry name" value="GDP-MANNOSE MANNOSYL HYDROLASE"/>
    <property type="match status" value="1"/>
</dbReference>
<proteinExistence type="inferred from homology"/>
<sequence>MRNRSSVVIIENTHVLLIRREKNGEVYFVFPGGGIELGESPEEAAIREAYEELGVHVKLIGIVSKIQYNGMQYFFKAEILSGKIGTGKAEEFANPDRGSYEPMFVPIEQLDSIPVFPKNVVEKFN</sequence>
<dbReference type="InterPro" id="IPR000086">
    <property type="entry name" value="NUDIX_hydrolase_dom"/>
</dbReference>
<dbReference type="RefSeq" id="WP_378154223.1">
    <property type="nucleotide sequence ID" value="NZ_JBHSEC010000014.1"/>
</dbReference>
<feature type="domain" description="Nudix hydrolase" evidence="4">
    <location>
        <begin position="1"/>
        <end position="125"/>
    </location>
</feature>
<dbReference type="EMBL" id="JBHSEC010000014">
    <property type="protein sequence ID" value="MFC4410413.1"/>
    <property type="molecule type" value="Genomic_DNA"/>
</dbReference>
<dbReference type="InterPro" id="IPR015797">
    <property type="entry name" value="NUDIX_hydrolase-like_dom_sf"/>
</dbReference>
<dbReference type="PRINTS" id="PR00502">
    <property type="entry name" value="NUDIXFAMILY"/>
</dbReference>
<evidence type="ECO:0000256" key="3">
    <source>
        <dbReference type="RuleBase" id="RU003476"/>
    </source>
</evidence>
<dbReference type="SUPFAM" id="SSF55811">
    <property type="entry name" value="Nudix"/>
    <property type="match status" value="1"/>
</dbReference>
<organism evidence="5 6">
    <name type="scientific">Chungangia koreensis</name>
    <dbReference type="NCBI Taxonomy" id="752657"/>
    <lineage>
        <taxon>Bacteria</taxon>
        <taxon>Bacillati</taxon>
        <taxon>Bacillota</taxon>
        <taxon>Bacilli</taxon>
        <taxon>Lactobacillales</taxon>
        <taxon>Chungangia</taxon>
    </lineage>
</organism>
<dbReference type="Gene3D" id="3.90.79.10">
    <property type="entry name" value="Nucleoside Triphosphate Pyrophosphohydrolase"/>
    <property type="match status" value="1"/>
</dbReference>
<dbReference type="CDD" id="cd04669">
    <property type="entry name" value="NUDIX_Hydrolase"/>
    <property type="match status" value="1"/>
</dbReference>
<comment type="cofactor">
    <cofactor evidence="1">
        <name>Mg(2+)</name>
        <dbReference type="ChEBI" id="CHEBI:18420"/>
    </cofactor>
</comment>
<reference evidence="6" key="1">
    <citation type="journal article" date="2019" name="Int. J. Syst. Evol. Microbiol.">
        <title>The Global Catalogue of Microorganisms (GCM) 10K type strain sequencing project: providing services to taxonomists for standard genome sequencing and annotation.</title>
        <authorList>
            <consortium name="The Broad Institute Genomics Platform"/>
            <consortium name="The Broad Institute Genome Sequencing Center for Infectious Disease"/>
            <person name="Wu L."/>
            <person name="Ma J."/>
        </authorList>
    </citation>
    <scope>NUCLEOTIDE SEQUENCE [LARGE SCALE GENOMIC DNA]</scope>
    <source>
        <strain evidence="6">CCUG 59778</strain>
    </source>
</reference>
<evidence type="ECO:0000313" key="5">
    <source>
        <dbReference type="EMBL" id="MFC4410413.1"/>
    </source>
</evidence>
<gene>
    <name evidence="5" type="ORF">ACFOZY_08250</name>
</gene>
<keyword evidence="2 3" id="KW-0378">Hydrolase</keyword>
<dbReference type="PANTHER" id="PTHR43046:SF14">
    <property type="entry name" value="MUTT_NUDIX FAMILY PROTEIN"/>
    <property type="match status" value="1"/>
</dbReference>
<dbReference type="PROSITE" id="PS51462">
    <property type="entry name" value="NUDIX"/>
    <property type="match status" value="1"/>
</dbReference>
<dbReference type="InterPro" id="IPR020084">
    <property type="entry name" value="NUDIX_hydrolase_CS"/>
</dbReference>
<evidence type="ECO:0000256" key="1">
    <source>
        <dbReference type="ARBA" id="ARBA00001946"/>
    </source>
</evidence>
<dbReference type="InterPro" id="IPR020476">
    <property type="entry name" value="Nudix_hydrolase"/>
</dbReference>